<accession>A0A1J5S0N9</accession>
<comment type="similarity">
    <text evidence="1">Belongs to the SCO1/2 family.</text>
</comment>
<proteinExistence type="inferred from homology"/>
<dbReference type="PANTHER" id="PTHR12151">
    <property type="entry name" value="ELECTRON TRANSPORT PROTIN SCO1/SENC FAMILY MEMBER"/>
    <property type="match status" value="1"/>
</dbReference>
<dbReference type="InterPro" id="IPR013766">
    <property type="entry name" value="Thioredoxin_domain"/>
</dbReference>
<dbReference type="AlphaFoldDB" id="A0A1J5S0N9"/>
<evidence type="ECO:0000256" key="2">
    <source>
        <dbReference type="ARBA" id="ARBA00023008"/>
    </source>
</evidence>
<dbReference type="Gene3D" id="3.40.30.10">
    <property type="entry name" value="Glutaredoxin"/>
    <property type="match status" value="1"/>
</dbReference>
<reference evidence="4" key="1">
    <citation type="submission" date="2016-10" db="EMBL/GenBank/DDBJ databases">
        <title>Sequence of Gallionella enrichment culture.</title>
        <authorList>
            <person name="Poehlein A."/>
            <person name="Muehling M."/>
            <person name="Daniel R."/>
        </authorList>
    </citation>
    <scope>NUCLEOTIDE SEQUENCE</scope>
</reference>
<gene>
    <name evidence="4" type="ORF">GALL_226980</name>
</gene>
<dbReference type="InterPro" id="IPR003782">
    <property type="entry name" value="SCO1/SenC"/>
</dbReference>
<feature type="domain" description="Thioredoxin" evidence="3">
    <location>
        <begin position="50"/>
        <end position="211"/>
    </location>
</feature>
<dbReference type="SUPFAM" id="SSF52833">
    <property type="entry name" value="Thioredoxin-like"/>
    <property type="match status" value="1"/>
</dbReference>
<sequence>MSVIIRDYLKWAVKMNWNILMRYFLMVLLLSALMACKPAANETKFVATDITGADFSQGFSLTDHTGKLRTLSDFKGKAVALFFGYTHCPDVCPTTMLDLKQTMKLLGPRANEVQVLFVTLDPERDTQAVLAQFVPSFDPRFIGLRGSVEDIAATTKTFKIFASKVQSEGREGYTIDHSAGIYMFDKAGKVRLYIDYGEKPADMASDIKQIL</sequence>
<organism evidence="4">
    <name type="scientific">mine drainage metagenome</name>
    <dbReference type="NCBI Taxonomy" id="410659"/>
    <lineage>
        <taxon>unclassified sequences</taxon>
        <taxon>metagenomes</taxon>
        <taxon>ecological metagenomes</taxon>
    </lineage>
</organism>
<evidence type="ECO:0000313" key="4">
    <source>
        <dbReference type="EMBL" id="OIQ95323.1"/>
    </source>
</evidence>
<name>A0A1J5S0N9_9ZZZZ</name>
<dbReference type="PROSITE" id="PS51352">
    <property type="entry name" value="THIOREDOXIN_2"/>
    <property type="match status" value="1"/>
</dbReference>
<dbReference type="CDD" id="cd02968">
    <property type="entry name" value="SCO"/>
    <property type="match status" value="1"/>
</dbReference>
<keyword evidence="2" id="KW-0186">Copper</keyword>
<dbReference type="PANTHER" id="PTHR12151:SF25">
    <property type="entry name" value="LINALOOL DEHYDRATASE_ISOMERASE DOMAIN-CONTAINING PROTEIN"/>
    <property type="match status" value="1"/>
</dbReference>
<comment type="caution">
    <text evidence="4">The sequence shown here is derived from an EMBL/GenBank/DDBJ whole genome shotgun (WGS) entry which is preliminary data.</text>
</comment>
<evidence type="ECO:0000259" key="3">
    <source>
        <dbReference type="PROSITE" id="PS51352"/>
    </source>
</evidence>
<dbReference type="EMBL" id="MLJW01000169">
    <property type="protein sequence ID" value="OIQ95323.1"/>
    <property type="molecule type" value="Genomic_DNA"/>
</dbReference>
<dbReference type="FunFam" id="3.40.30.10:FF:000013">
    <property type="entry name" value="Blast:Protein SCO1 homolog, mitochondrial"/>
    <property type="match status" value="1"/>
</dbReference>
<protein>
    <recommendedName>
        <fullName evidence="3">Thioredoxin domain-containing protein</fullName>
    </recommendedName>
</protein>
<evidence type="ECO:0000256" key="1">
    <source>
        <dbReference type="ARBA" id="ARBA00010996"/>
    </source>
</evidence>
<dbReference type="InterPro" id="IPR036249">
    <property type="entry name" value="Thioredoxin-like_sf"/>
</dbReference>
<dbReference type="Pfam" id="PF02630">
    <property type="entry name" value="SCO1-SenC"/>
    <property type="match status" value="1"/>
</dbReference>